<name>A0AC60NRL2_IXOPE</name>
<proteinExistence type="predicted"/>
<dbReference type="EMBL" id="JABSTQ010011595">
    <property type="protein sequence ID" value="KAG0409756.1"/>
    <property type="molecule type" value="Genomic_DNA"/>
</dbReference>
<gene>
    <name evidence="1" type="ORF">HPB47_013139</name>
</gene>
<organism evidence="1 2">
    <name type="scientific">Ixodes persulcatus</name>
    <name type="common">Taiga tick</name>
    <dbReference type="NCBI Taxonomy" id="34615"/>
    <lineage>
        <taxon>Eukaryota</taxon>
        <taxon>Metazoa</taxon>
        <taxon>Ecdysozoa</taxon>
        <taxon>Arthropoda</taxon>
        <taxon>Chelicerata</taxon>
        <taxon>Arachnida</taxon>
        <taxon>Acari</taxon>
        <taxon>Parasitiformes</taxon>
        <taxon>Ixodida</taxon>
        <taxon>Ixodoidea</taxon>
        <taxon>Ixodidae</taxon>
        <taxon>Ixodinae</taxon>
        <taxon>Ixodes</taxon>
    </lineage>
</organism>
<keyword evidence="2" id="KW-1185">Reference proteome</keyword>
<evidence type="ECO:0000313" key="2">
    <source>
        <dbReference type="Proteomes" id="UP000805193"/>
    </source>
</evidence>
<comment type="caution">
    <text evidence="1">The sequence shown here is derived from an EMBL/GenBank/DDBJ whole genome shotgun (WGS) entry which is preliminary data.</text>
</comment>
<reference evidence="1 2" key="1">
    <citation type="journal article" date="2020" name="Cell">
        <title>Large-Scale Comparative Analyses of Tick Genomes Elucidate Their Genetic Diversity and Vector Capacities.</title>
        <authorList>
            <consortium name="Tick Genome and Microbiome Consortium (TIGMIC)"/>
            <person name="Jia N."/>
            <person name="Wang J."/>
            <person name="Shi W."/>
            <person name="Du L."/>
            <person name="Sun Y."/>
            <person name="Zhan W."/>
            <person name="Jiang J.F."/>
            <person name="Wang Q."/>
            <person name="Zhang B."/>
            <person name="Ji P."/>
            <person name="Bell-Sakyi L."/>
            <person name="Cui X.M."/>
            <person name="Yuan T.T."/>
            <person name="Jiang B.G."/>
            <person name="Yang W.F."/>
            <person name="Lam T.T."/>
            <person name="Chang Q.C."/>
            <person name="Ding S.J."/>
            <person name="Wang X.J."/>
            <person name="Zhu J.G."/>
            <person name="Ruan X.D."/>
            <person name="Zhao L."/>
            <person name="Wei J.T."/>
            <person name="Ye R.Z."/>
            <person name="Que T.C."/>
            <person name="Du C.H."/>
            <person name="Zhou Y.H."/>
            <person name="Cheng J.X."/>
            <person name="Dai P.F."/>
            <person name="Guo W.B."/>
            <person name="Han X.H."/>
            <person name="Huang E.J."/>
            <person name="Li L.F."/>
            <person name="Wei W."/>
            <person name="Gao Y.C."/>
            <person name="Liu J.Z."/>
            <person name="Shao H.Z."/>
            <person name="Wang X."/>
            <person name="Wang C.C."/>
            <person name="Yang T.C."/>
            <person name="Huo Q.B."/>
            <person name="Li W."/>
            <person name="Chen H.Y."/>
            <person name="Chen S.E."/>
            <person name="Zhou L.G."/>
            <person name="Ni X.B."/>
            <person name="Tian J.H."/>
            <person name="Sheng Y."/>
            <person name="Liu T."/>
            <person name="Pan Y.S."/>
            <person name="Xia L.Y."/>
            <person name="Li J."/>
            <person name="Zhao F."/>
            <person name="Cao W.C."/>
        </authorList>
    </citation>
    <scope>NUCLEOTIDE SEQUENCE [LARGE SCALE GENOMIC DNA]</scope>
    <source>
        <strain evidence="1">Iper-2018</strain>
    </source>
</reference>
<dbReference type="Proteomes" id="UP000805193">
    <property type="component" value="Unassembled WGS sequence"/>
</dbReference>
<protein>
    <submittedName>
        <fullName evidence="1">Uncharacterized protein</fullName>
    </submittedName>
</protein>
<sequence length="138" mass="15928">MDECELACDRIGIMVAGQFKCLGTLQHLKGKFGKGYTLSVHLKNVSTLNVADFRAKVEKTFPGIELKNHREDVFDFHMEEKLPWSFLFAKVEELELMFSFDHVLVSECTLEQIFISFAREQDKRELERENAVGAQPTR</sequence>
<evidence type="ECO:0000313" key="1">
    <source>
        <dbReference type="EMBL" id="KAG0409756.1"/>
    </source>
</evidence>
<accession>A0AC60NRL2</accession>